<keyword evidence="2" id="KW-1185">Reference proteome</keyword>
<organism evidence="1 2">
    <name type="scientific">Atta colombica</name>
    <dbReference type="NCBI Taxonomy" id="520822"/>
    <lineage>
        <taxon>Eukaryota</taxon>
        <taxon>Metazoa</taxon>
        <taxon>Ecdysozoa</taxon>
        <taxon>Arthropoda</taxon>
        <taxon>Hexapoda</taxon>
        <taxon>Insecta</taxon>
        <taxon>Pterygota</taxon>
        <taxon>Neoptera</taxon>
        <taxon>Endopterygota</taxon>
        <taxon>Hymenoptera</taxon>
        <taxon>Apocrita</taxon>
        <taxon>Aculeata</taxon>
        <taxon>Formicoidea</taxon>
        <taxon>Formicidae</taxon>
        <taxon>Myrmicinae</taxon>
        <taxon>Atta</taxon>
    </lineage>
</organism>
<evidence type="ECO:0000313" key="2">
    <source>
        <dbReference type="Proteomes" id="UP000078540"/>
    </source>
</evidence>
<reference evidence="1 2" key="1">
    <citation type="submission" date="2015-09" db="EMBL/GenBank/DDBJ databases">
        <title>Atta colombica WGS genome.</title>
        <authorList>
            <person name="Nygaard S."/>
            <person name="Hu H."/>
            <person name="Boomsma J."/>
            <person name="Zhang G."/>
        </authorList>
    </citation>
    <scope>NUCLEOTIDE SEQUENCE [LARGE SCALE GENOMIC DNA]</scope>
    <source>
        <strain evidence="1">Treedump-2</strain>
        <tissue evidence="1">Whole body</tissue>
    </source>
</reference>
<gene>
    <name evidence="1" type="ORF">ALC53_09619</name>
</gene>
<sequence>MDTIGWPAATVCRTSVGTVIARYLSYRVYLVPVNFAQKSLSIAASRTMKISCILCDVIVIRKTEGARTKTSESTDGRFDSVRRMEADPMSQTALRIRGMLNNAYHAERPKSTMERSVEDEGRIAILLLTAFVSACTDQKMIEITSQNSLRAFPVHLDDCRCTWARNNARMPHDLRA</sequence>
<accession>A0A151I234</accession>
<proteinExistence type="predicted"/>
<dbReference type="AlphaFoldDB" id="A0A151I234"/>
<dbReference type="Proteomes" id="UP000078540">
    <property type="component" value="Unassembled WGS sequence"/>
</dbReference>
<name>A0A151I234_9HYME</name>
<evidence type="ECO:0000313" key="1">
    <source>
        <dbReference type="EMBL" id="KYM79914.1"/>
    </source>
</evidence>
<dbReference type="EMBL" id="KQ976580">
    <property type="protein sequence ID" value="KYM79914.1"/>
    <property type="molecule type" value="Genomic_DNA"/>
</dbReference>
<protein>
    <submittedName>
        <fullName evidence="1">Uncharacterized protein</fullName>
    </submittedName>
</protein>